<gene>
    <name evidence="5" type="ORF">E6K81_16220</name>
</gene>
<protein>
    <recommendedName>
        <fullName evidence="4">Sigma-54 factor interaction domain-containing protein</fullName>
    </recommendedName>
</protein>
<evidence type="ECO:0000313" key="6">
    <source>
        <dbReference type="Proteomes" id="UP000319771"/>
    </source>
</evidence>
<dbReference type="EMBL" id="VBPB01000369">
    <property type="protein sequence ID" value="TMQ68847.1"/>
    <property type="molecule type" value="Genomic_DNA"/>
</dbReference>
<dbReference type="InterPro" id="IPR027417">
    <property type="entry name" value="P-loop_NTPase"/>
</dbReference>
<dbReference type="Proteomes" id="UP000319771">
    <property type="component" value="Unassembled WGS sequence"/>
</dbReference>
<feature type="domain" description="Sigma-54 factor interaction" evidence="4">
    <location>
        <begin position="13"/>
        <end position="161"/>
    </location>
</feature>
<evidence type="ECO:0000256" key="2">
    <source>
        <dbReference type="ARBA" id="ARBA00022840"/>
    </source>
</evidence>
<dbReference type="PANTHER" id="PTHR32071">
    <property type="entry name" value="TRANSCRIPTIONAL REGULATORY PROTEIN"/>
    <property type="match status" value="1"/>
</dbReference>
<evidence type="ECO:0000256" key="3">
    <source>
        <dbReference type="SAM" id="MobiDB-lite"/>
    </source>
</evidence>
<proteinExistence type="predicted"/>
<dbReference type="GO" id="GO:0005524">
    <property type="term" value="F:ATP binding"/>
    <property type="evidence" value="ECO:0007669"/>
    <property type="project" value="UniProtKB-KW"/>
</dbReference>
<keyword evidence="2" id="KW-0067">ATP-binding</keyword>
<organism evidence="5 6">
    <name type="scientific">Eiseniibacteriota bacterium</name>
    <dbReference type="NCBI Taxonomy" id="2212470"/>
    <lineage>
        <taxon>Bacteria</taxon>
        <taxon>Candidatus Eiseniibacteriota</taxon>
    </lineage>
</organism>
<comment type="caution">
    <text evidence="5">The sequence shown here is derived from an EMBL/GenBank/DDBJ whole genome shotgun (WGS) entry which is preliminary data.</text>
</comment>
<evidence type="ECO:0000256" key="1">
    <source>
        <dbReference type="ARBA" id="ARBA00022741"/>
    </source>
</evidence>
<name>A0A538TYW6_UNCEI</name>
<evidence type="ECO:0000259" key="4">
    <source>
        <dbReference type="PROSITE" id="PS50045"/>
    </source>
</evidence>
<feature type="compositionally biased region" description="Basic and acidic residues" evidence="3">
    <location>
        <begin position="31"/>
        <end position="43"/>
    </location>
</feature>
<dbReference type="GO" id="GO:0006355">
    <property type="term" value="P:regulation of DNA-templated transcription"/>
    <property type="evidence" value="ECO:0007669"/>
    <property type="project" value="InterPro"/>
</dbReference>
<dbReference type="PROSITE" id="PS50045">
    <property type="entry name" value="SIGMA54_INTERACT_4"/>
    <property type="match status" value="1"/>
</dbReference>
<evidence type="ECO:0000313" key="5">
    <source>
        <dbReference type="EMBL" id="TMQ68847.1"/>
    </source>
</evidence>
<feature type="region of interest" description="Disordered" evidence="3">
    <location>
        <begin position="1"/>
        <end position="25"/>
    </location>
</feature>
<accession>A0A538TYW6</accession>
<dbReference type="Pfam" id="PF00158">
    <property type="entry name" value="Sigma54_activat"/>
    <property type="match status" value="1"/>
</dbReference>
<dbReference type="Gene3D" id="3.40.50.300">
    <property type="entry name" value="P-loop containing nucleotide triphosphate hydrolases"/>
    <property type="match status" value="1"/>
</dbReference>
<reference evidence="5 6" key="1">
    <citation type="journal article" date="2019" name="Nat. Microbiol.">
        <title>Mediterranean grassland soil C-N compound turnover is dependent on rainfall and depth, and is mediated by genomically divergent microorganisms.</title>
        <authorList>
            <person name="Diamond S."/>
            <person name="Andeer P.F."/>
            <person name="Li Z."/>
            <person name="Crits-Christoph A."/>
            <person name="Burstein D."/>
            <person name="Anantharaman K."/>
            <person name="Lane K.R."/>
            <person name="Thomas B.C."/>
            <person name="Pan C."/>
            <person name="Northen T.R."/>
            <person name="Banfield J.F."/>
        </authorList>
    </citation>
    <scope>NUCLEOTIDE SEQUENCE [LARGE SCALE GENOMIC DNA]</scope>
    <source>
        <strain evidence="5">WS_11</strain>
    </source>
</reference>
<dbReference type="SUPFAM" id="SSF52540">
    <property type="entry name" value="P-loop containing nucleoside triphosphate hydrolases"/>
    <property type="match status" value="1"/>
</dbReference>
<feature type="region of interest" description="Disordered" evidence="3">
    <location>
        <begin position="31"/>
        <end position="50"/>
    </location>
</feature>
<dbReference type="InterPro" id="IPR002078">
    <property type="entry name" value="Sigma_54_int"/>
</dbReference>
<sequence length="161" mass="16974">MSSSSGPHPRGSAGGTESEFPLVGGTAARRDQVARAFHRESPLHDGPFVSVDCGSDEERLRAALEGWLEPGEAKEPNPYQAAERGTLFLDQVERLSLDSQRLLLVLAQRLGGAAITGGDAPCAGRLITGNPNGLAEAVASGRFLSELLDALDRVRVQLESA</sequence>
<dbReference type="AlphaFoldDB" id="A0A538TYW6"/>
<keyword evidence="1" id="KW-0547">Nucleotide-binding</keyword>